<evidence type="ECO:0000313" key="3">
    <source>
        <dbReference type="Proteomes" id="UP000071859"/>
    </source>
</evidence>
<proteinExistence type="predicted"/>
<feature type="transmembrane region" description="Helical" evidence="1">
    <location>
        <begin position="38"/>
        <end position="57"/>
    </location>
</feature>
<evidence type="ECO:0000313" key="2">
    <source>
        <dbReference type="EMBL" id="SAL06917.1"/>
    </source>
</evidence>
<comment type="caution">
    <text evidence="2">The sequence shown here is derived from an EMBL/GenBank/DDBJ whole genome shotgun (WGS) entry which is preliminary data.</text>
</comment>
<keyword evidence="3" id="KW-1185">Reference proteome</keyword>
<organism evidence="2 3">
    <name type="scientific">Caballeronia calidae</name>
    <dbReference type="NCBI Taxonomy" id="1777139"/>
    <lineage>
        <taxon>Bacteria</taxon>
        <taxon>Pseudomonadati</taxon>
        <taxon>Pseudomonadota</taxon>
        <taxon>Betaproteobacteria</taxon>
        <taxon>Burkholderiales</taxon>
        <taxon>Burkholderiaceae</taxon>
        <taxon>Caballeronia</taxon>
    </lineage>
</organism>
<dbReference type="Proteomes" id="UP000071859">
    <property type="component" value="Unassembled WGS sequence"/>
</dbReference>
<protein>
    <submittedName>
        <fullName evidence="2">Uncharacterized protein</fullName>
    </submittedName>
</protein>
<keyword evidence="1" id="KW-1133">Transmembrane helix</keyword>
<evidence type="ECO:0000256" key="1">
    <source>
        <dbReference type="SAM" id="Phobius"/>
    </source>
</evidence>
<keyword evidence="1" id="KW-0472">Membrane</keyword>
<dbReference type="EMBL" id="FCOX02000146">
    <property type="protein sequence ID" value="SAL06917.1"/>
    <property type="molecule type" value="Genomic_DNA"/>
</dbReference>
<keyword evidence="1" id="KW-0812">Transmembrane</keyword>
<accession>A0A158ELW6</accession>
<sequence>MSLFKPLMNRWADAEIRRFQAAVRDQQEGLVAGAKFECALLIIGGLALCCAAAIVLLD</sequence>
<reference evidence="2" key="1">
    <citation type="submission" date="2016-01" db="EMBL/GenBank/DDBJ databases">
        <authorList>
            <person name="Peeters C."/>
        </authorList>
    </citation>
    <scope>NUCLEOTIDE SEQUENCE</scope>
    <source>
        <strain evidence="2">LMG 29321</strain>
    </source>
</reference>
<dbReference type="AlphaFoldDB" id="A0A158ELW6"/>
<gene>
    <name evidence="2" type="ORF">AWB78_08317</name>
</gene>
<name>A0A158ELW6_9BURK</name>